<proteinExistence type="predicted"/>
<name>A0A235F495_9BACL</name>
<keyword evidence="1" id="KW-0472">Membrane</keyword>
<sequence length="161" mass="18492">MQRVHPAMRLKVNRDTFIYPEASKGVYLRNNIKSIRMEGSTIERWLQKLFPMLDGTQTLEYVTNGLPDSFKEQVYKIVQVLYENGFVRDVSEDLPHQLPDHILNKYASQIEYINHIKGSGGYRFQMYRQTKVAVMGSGTLLLSFVLALIESGLTAFSIVQT</sequence>
<keyword evidence="1" id="KW-0812">Transmembrane</keyword>
<feature type="transmembrane region" description="Helical" evidence="1">
    <location>
        <begin position="132"/>
        <end position="159"/>
    </location>
</feature>
<organism evidence="2 3">
    <name type="scientific">Fictibacillus aquaticus</name>
    <dbReference type="NCBI Taxonomy" id="2021314"/>
    <lineage>
        <taxon>Bacteria</taxon>
        <taxon>Bacillati</taxon>
        <taxon>Bacillota</taxon>
        <taxon>Bacilli</taxon>
        <taxon>Bacillales</taxon>
        <taxon>Fictibacillaceae</taxon>
        <taxon>Fictibacillus</taxon>
    </lineage>
</organism>
<evidence type="ECO:0000256" key="1">
    <source>
        <dbReference type="SAM" id="Phobius"/>
    </source>
</evidence>
<evidence type="ECO:0000313" key="3">
    <source>
        <dbReference type="Proteomes" id="UP000215059"/>
    </source>
</evidence>
<reference evidence="2 3" key="1">
    <citation type="submission" date="2017-07" db="EMBL/GenBank/DDBJ databases">
        <title>Fictibacillus sp. nov. GDSW-R2A3 Genome sequencing and assembly.</title>
        <authorList>
            <person name="Mayilraj S."/>
        </authorList>
    </citation>
    <scope>NUCLEOTIDE SEQUENCE [LARGE SCALE GENOMIC DNA]</scope>
    <source>
        <strain evidence="2 3">GDSW-R2A3</strain>
    </source>
</reference>
<dbReference type="AlphaFoldDB" id="A0A235F495"/>
<gene>
    <name evidence="2" type="ORF">CGZ90_19390</name>
</gene>
<evidence type="ECO:0000313" key="2">
    <source>
        <dbReference type="EMBL" id="OYD56090.1"/>
    </source>
</evidence>
<accession>A0A235F495</accession>
<protein>
    <submittedName>
        <fullName evidence="2">Bacteriocin maturation protein</fullName>
    </submittedName>
</protein>
<feature type="non-terminal residue" evidence="2">
    <location>
        <position position="161"/>
    </location>
</feature>
<dbReference type="Proteomes" id="UP000215059">
    <property type="component" value="Unassembled WGS sequence"/>
</dbReference>
<dbReference type="EMBL" id="NOII01000054">
    <property type="protein sequence ID" value="OYD56090.1"/>
    <property type="molecule type" value="Genomic_DNA"/>
</dbReference>
<keyword evidence="1" id="KW-1133">Transmembrane helix</keyword>
<comment type="caution">
    <text evidence="2">The sequence shown here is derived from an EMBL/GenBank/DDBJ whole genome shotgun (WGS) entry which is preliminary data.</text>
</comment>
<keyword evidence="3" id="KW-1185">Reference proteome</keyword>
<dbReference type="Gene3D" id="3.90.930.60">
    <property type="match status" value="1"/>
</dbReference>